<dbReference type="AlphaFoldDB" id="A0A7W7W3N0"/>
<evidence type="ECO:0000256" key="2">
    <source>
        <dbReference type="ARBA" id="ARBA00022605"/>
    </source>
</evidence>
<comment type="caution">
    <text evidence="8">The sequence shown here is derived from an EMBL/GenBank/DDBJ whole genome shotgun (WGS) entry which is preliminary data.</text>
</comment>
<sequence>MATQVAVLDDYQDISRRYGDWAQLPPGTELTVFTDHLDSHDALVERLRPFEVVCAMRERTPFPRELLSRLPNLRLLVTTGNRNPAIDMEAARSLGITVSGTGSLTAPTVELTWALILALVRRIPQENEAVHSGGWQHTVAGDLHGSTLGVIGLGRLGARVAAIGAAFGMRVLAWSHNLTDERAAEHGATRVDKDELLRQCDIATIHLKLSDRTRDLIGARELELLGPDGYLVNTSRGPIVNEAALVSALRAGTIAGAGIDVYDTEPLPKDHPLRTAPNTVLTPHTGYGTHTNYHLYHGETVEAVAGFLNGTPVRVLN</sequence>
<dbReference type="Pfam" id="PF00389">
    <property type="entry name" value="2-Hacid_dh"/>
    <property type="match status" value="1"/>
</dbReference>
<dbReference type="GO" id="GO:0008652">
    <property type="term" value="P:amino acid biosynthetic process"/>
    <property type="evidence" value="ECO:0007669"/>
    <property type="project" value="UniProtKB-KW"/>
</dbReference>
<evidence type="ECO:0000313" key="8">
    <source>
        <dbReference type="EMBL" id="MBB4932683.1"/>
    </source>
</evidence>
<dbReference type="InterPro" id="IPR006140">
    <property type="entry name" value="D-isomer_DH_NAD-bd"/>
</dbReference>
<organism evidence="8 9">
    <name type="scientific">Lipingzhangella halophila</name>
    <dbReference type="NCBI Taxonomy" id="1783352"/>
    <lineage>
        <taxon>Bacteria</taxon>
        <taxon>Bacillati</taxon>
        <taxon>Actinomycetota</taxon>
        <taxon>Actinomycetes</taxon>
        <taxon>Streptosporangiales</taxon>
        <taxon>Nocardiopsidaceae</taxon>
        <taxon>Lipingzhangella</taxon>
    </lineage>
</organism>
<dbReference type="InterPro" id="IPR029752">
    <property type="entry name" value="D-isomer_DH_CS1"/>
</dbReference>
<evidence type="ECO:0000259" key="6">
    <source>
        <dbReference type="Pfam" id="PF00389"/>
    </source>
</evidence>
<dbReference type="GO" id="GO:0016616">
    <property type="term" value="F:oxidoreductase activity, acting on the CH-OH group of donors, NAD or NADP as acceptor"/>
    <property type="evidence" value="ECO:0007669"/>
    <property type="project" value="InterPro"/>
</dbReference>
<dbReference type="InterPro" id="IPR050857">
    <property type="entry name" value="D-2-hydroxyacid_DH"/>
</dbReference>
<evidence type="ECO:0000256" key="5">
    <source>
        <dbReference type="RuleBase" id="RU003719"/>
    </source>
</evidence>
<dbReference type="EMBL" id="JACHJT010000001">
    <property type="protein sequence ID" value="MBB4932683.1"/>
    <property type="molecule type" value="Genomic_DNA"/>
</dbReference>
<dbReference type="Pfam" id="PF02826">
    <property type="entry name" value="2-Hacid_dh_C"/>
    <property type="match status" value="1"/>
</dbReference>
<dbReference type="RefSeq" id="WP_184580277.1">
    <property type="nucleotide sequence ID" value="NZ_JACHJT010000001.1"/>
</dbReference>
<dbReference type="InterPro" id="IPR036291">
    <property type="entry name" value="NAD(P)-bd_dom_sf"/>
</dbReference>
<keyword evidence="3 5" id="KW-0560">Oxidoreductase</keyword>
<feature type="domain" description="D-isomer specific 2-hydroxyacid dehydrogenase catalytic" evidence="6">
    <location>
        <begin position="29"/>
        <end position="313"/>
    </location>
</feature>
<dbReference type="SUPFAM" id="SSF52283">
    <property type="entry name" value="Formate/glycerate dehydrogenase catalytic domain-like"/>
    <property type="match status" value="1"/>
</dbReference>
<proteinExistence type="inferred from homology"/>
<evidence type="ECO:0000256" key="4">
    <source>
        <dbReference type="ARBA" id="ARBA00023027"/>
    </source>
</evidence>
<evidence type="ECO:0000256" key="1">
    <source>
        <dbReference type="ARBA" id="ARBA00005854"/>
    </source>
</evidence>
<dbReference type="Gene3D" id="3.40.50.720">
    <property type="entry name" value="NAD(P)-binding Rossmann-like Domain"/>
    <property type="match status" value="2"/>
</dbReference>
<evidence type="ECO:0000259" key="7">
    <source>
        <dbReference type="Pfam" id="PF02826"/>
    </source>
</evidence>
<feature type="domain" description="D-isomer specific 2-hydroxyacid dehydrogenase NAD-binding" evidence="7">
    <location>
        <begin position="114"/>
        <end position="286"/>
    </location>
</feature>
<dbReference type="InterPro" id="IPR006139">
    <property type="entry name" value="D-isomer_2_OHA_DH_cat_dom"/>
</dbReference>
<dbReference type="PANTHER" id="PTHR42789:SF1">
    <property type="entry name" value="D-ISOMER SPECIFIC 2-HYDROXYACID DEHYDROGENASE FAMILY PROTEIN (AFU_ORTHOLOGUE AFUA_6G10090)"/>
    <property type="match status" value="1"/>
</dbReference>
<accession>A0A7W7W3N0</accession>
<keyword evidence="9" id="KW-1185">Reference proteome</keyword>
<reference evidence="8 9" key="1">
    <citation type="submission" date="2020-08" db="EMBL/GenBank/DDBJ databases">
        <title>Sequencing the genomes of 1000 actinobacteria strains.</title>
        <authorList>
            <person name="Klenk H.-P."/>
        </authorList>
    </citation>
    <scope>NUCLEOTIDE SEQUENCE [LARGE SCALE GENOMIC DNA]</scope>
    <source>
        <strain evidence="8 9">DSM 102030</strain>
    </source>
</reference>
<dbReference type="GO" id="GO:0051287">
    <property type="term" value="F:NAD binding"/>
    <property type="evidence" value="ECO:0007669"/>
    <property type="project" value="InterPro"/>
</dbReference>
<dbReference type="FunFam" id="3.40.50.720:FF:000203">
    <property type="entry name" value="D-3-phosphoglycerate dehydrogenase (SerA)"/>
    <property type="match status" value="1"/>
</dbReference>
<comment type="similarity">
    <text evidence="1 5">Belongs to the D-isomer specific 2-hydroxyacid dehydrogenase family.</text>
</comment>
<protein>
    <submittedName>
        <fullName evidence="8">Phosphoglycerate dehydrogenase-like enzyme</fullName>
    </submittedName>
</protein>
<name>A0A7W7W3N0_9ACTN</name>
<dbReference type="SUPFAM" id="SSF51735">
    <property type="entry name" value="NAD(P)-binding Rossmann-fold domains"/>
    <property type="match status" value="1"/>
</dbReference>
<gene>
    <name evidence="8" type="ORF">F4561_003503</name>
</gene>
<dbReference type="CDD" id="cd12169">
    <property type="entry name" value="PGDH_like_1"/>
    <property type="match status" value="1"/>
</dbReference>
<dbReference type="PROSITE" id="PS00065">
    <property type="entry name" value="D_2_HYDROXYACID_DH_1"/>
    <property type="match status" value="1"/>
</dbReference>
<keyword evidence="2" id="KW-0028">Amino-acid biosynthesis</keyword>
<dbReference type="PANTHER" id="PTHR42789">
    <property type="entry name" value="D-ISOMER SPECIFIC 2-HYDROXYACID DEHYDROGENASE FAMILY PROTEIN (AFU_ORTHOLOGUE AFUA_6G10090)"/>
    <property type="match status" value="1"/>
</dbReference>
<evidence type="ECO:0000256" key="3">
    <source>
        <dbReference type="ARBA" id="ARBA00023002"/>
    </source>
</evidence>
<keyword evidence="4" id="KW-0520">NAD</keyword>
<evidence type="ECO:0000313" key="9">
    <source>
        <dbReference type="Proteomes" id="UP000523007"/>
    </source>
</evidence>
<dbReference type="Proteomes" id="UP000523007">
    <property type="component" value="Unassembled WGS sequence"/>
</dbReference>